<organism evidence="3 4">
    <name type="scientific">Massilia soli</name>
    <dbReference type="NCBI Taxonomy" id="2792854"/>
    <lineage>
        <taxon>Bacteria</taxon>
        <taxon>Pseudomonadati</taxon>
        <taxon>Pseudomonadota</taxon>
        <taxon>Betaproteobacteria</taxon>
        <taxon>Burkholderiales</taxon>
        <taxon>Oxalobacteraceae</taxon>
        <taxon>Telluria group</taxon>
        <taxon>Massilia</taxon>
    </lineage>
</organism>
<name>A0ABS7SND4_9BURK</name>
<dbReference type="Gene3D" id="2.60.200.60">
    <property type="match status" value="1"/>
</dbReference>
<keyword evidence="4" id="KW-1185">Reference proteome</keyword>
<evidence type="ECO:0000313" key="4">
    <source>
        <dbReference type="Proteomes" id="UP000809349"/>
    </source>
</evidence>
<feature type="compositionally biased region" description="Basic and acidic residues" evidence="2">
    <location>
        <begin position="199"/>
        <end position="211"/>
    </location>
</feature>
<dbReference type="Proteomes" id="UP000809349">
    <property type="component" value="Unassembled WGS sequence"/>
</dbReference>
<sequence length="605" mass="64059">MSSSRDKLNLSDLTRSGPKGNVVLDRRSIEDQLAERAQLIENEKRIAQLERSNAELEAQLAQMEPAVVNSHATGKGRVSHIAHSAGWQAICTAPDFCKVGNAVVAFNSFATLDMQQAASPNVKARGTAVYRKGDMIKKVQGDAGKHIVSGTSLGSGHVKILDGHDNVKVNGIPVARHDSRCLINCDASGVGGVQGKLVTERKTVGEGESTPKDAAPPGERTSEKLAALKKARASVADGMLELDALDEYVNFDQSNQALSDLIAQISGTHGTAVGYAAEVARGVLGFGKDLVMGAGELAYEGIKAVPKVVQLTQTQKGKALALLDAKIFGENIKIGNITPGTIGRGALDVGKAIILPVTDPWAKGDYVEAVTRGAAEIGTPGLGWLKGRSAGRASRVADASKASDAATKFPRSVALQVDNGVHIRQHKKPEFSGDWDDYLTRGLRADPMATPEGRRMVHEFEKTGLSPAEAVQKTKDLMQTGSTIPLPNPIEIGDKFYKIIPEGGQVGPSSAFWATEAELATLRGASYDQIADRVGIPLISQQGIRFEVVEITAIRQGTSFTSVIAPTKEIGSNGVIWSQNGGGLQTLLADRSIFSAPRLTSIIFP</sequence>
<feature type="region of interest" description="Disordered" evidence="2">
    <location>
        <begin position="199"/>
        <end position="221"/>
    </location>
</feature>
<evidence type="ECO:0000313" key="3">
    <source>
        <dbReference type="EMBL" id="MBZ2207614.1"/>
    </source>
</evidence>
<feature type="coiled-coil region" evidence="1">
    <location>
        <begin position="30"/>
        <end position="66"/>
    </location>
</feature>
<protein>
    <submittedName>
        <fullName evidence="3">DUF4150 domain-containing protein</fullName>
    </submittedName>
</protein>
<gene>
    <name evidence="3" type="ORF">I4X03_010115</name>
</gene>
<dbReference type="Pfam" id="PF13665">
    <property type="entry name" value="Tox-PAAR-like"/>
    <property type="match status" value="1"/>
</dbReference>
<comment type="caution">
    <text evidence="3">The sequence shown here is derived from an EMBL/GenBank/DDBJ whole genome shotgun (WGS) entry which is preliminary data.</text>
</comment>
<evidence type="ECO:0000256" key="2">
    <source>
        <dbReference type="SAM" id="MobiDB-lite"/>
    </source>
</evidence>
<keyword evidence="1" id="KW-0175">Coiled coil</keyword>
<dbReference type="RefSeq" id="WP_223468096.1">
    <property type="nucleotide sequence ID" value="NZ_JAFBIL020000003.1"/>
</dbReference>
<proteinExistence type="predicted"/>
<reference evidence="3 4" key="1">
    <citation type="submission" date="2021-08" db="EMBL/GenBank/DDBJ databases">
        <title>Massilia sp. R798.</title>
        <authorList>
            <person name="Baek J.H."/>
            <person name="Jung H.S."/>
            <person name="Kim K.R."/>
            <person name="Jeon C.O."/>
        </authorList>
    </citation>
    <scope>NUCLEOTIDE SEQUENCE [LARGE SCALE GENOMIC DNA]</scope>
    <source>
        <strain evidence="3 4">R798</strain>
    </source>
</reference>
<evidence type="ECO:0000256" key="1">
    <source>
        <dbReference type="SAM" id="Coils"/>
    </source>
</evidence>
<accession>A0ABS7SND4</accession>
<dbReference type="EMBL" id="JAFBIL020000003">
    <property type="protein sequence ID" value="MBZ2207614.1"/>
    <property type="molecule type" value="Genomic_DNA"/>
</dbReference>